<protein>
    <submittedName>
        <fullName evidence="2">Uncharacterized protein</fullName>
    </submittedName>
</protein>
<comment type="caution">
    <text evidence="2">The sequence shown here is derived from an EMBL/GenBank/DDBJ whole genome shotgun (WGS) entry which is preliminary data.</text>
</comment>
<feature type="region of interest" description="Disordered" evidence="1">
    <location>
        <begin position="71"/>
        <end position="90"/>
    </location>
</feature>
<proteinExistence type="predicted"/>
<sequence length="90" mass="10052">MSHGAADLDADHRTGPTLTLEKARRPLRQKLWQSHETGGSMRVSYSLPNVPYFLGFVNPMQDRLVITNDVSHRHSHSCMKMTDGSSTISS</sequence>
<accession>A0AAW2BK69</accession>
<name>A0AAW2BK69_9ROSI</name>
<dbReference type="EMBL" id="JAZDWU010000011">
    <property type="protein sequence ID" value="KAK9986431.1"/>
    <property type="molecule type" value="Genomic_DNA"/>
</dbReference>
<evidence type="ECO:0000256" key="1">
    <source>
        <dbReference type="SAM" id="MobiDB-lite"/>
    </source>
</evidence>
<gene>
    <name evidence="2" type="ORF">SO802_031382</name>
</gene>
<reference evidence="2 3" key="1">
    <citation type="submission" date="2024-01" db="EMBL/GenBank/DDBJ databases">
        <title>A telomere-to-telomere, gap-free genome of sweet tea (Lithocarpus litseifolius).</title>
        <authorList>
            <person name="Zhou J."/>
        </authorList>
    </citation>
    <scope>NUCLEOTIDE SEQUENCE [LARGE SCALE GENOMIC DNA]</scope>
    <source>
        <strain evidence="2">Zhou-2022a</strain>
        <tissue evidence="2">Leaf</tissue>
    </source>
</reference>
<feature type="region of interest" description="Disordered" evidence="1">
    <location>
        <begin position="1"/>
        <end position="25"/>
    </location>
</feature>
<organism evidence="2 3">
    <name type="scientific">Lithocarpus litseifolius</name>
    <dbReference type="NCBI Taxonomy" id="425828"/>
    <lineage>
        <taxon>Eukaryota</taxon>
        <taxon>Viridiplantae</taxon>
        <taxon>Streptophyta</taxon>
        <taxon>Embryophyta</taxon>
        <taxon>Tracheophyta</taxon>
        <taxon>Spermatophyta</taxon>
        <taxon>Magnoliopsida</taxon>
        <taxon>eudicotyledons</taxon>
        <taxon>Gunneridae</taxon>
        <taxon>Pentapetalae</taxon>
        <taxon>rosids</taxon>
        <taxon>fabids</taxon>
        <taxon>Fagales</taxon>
        <taxon>Fagaceae</taxon>
        <taxon>Lithocarpus</taxon>
    </lineage>
</organism>
<evidence type="ECO:0000313" key="2">
    <source>
        <dbReference type="EMBL" id="KAK9986431.1"/>
    </source>
</evidence>
<evidence type="ECO:0000313" key="3">
    <source>
        <dbReference type="Proteomes" id="UP001459277"/>
    </source>
</evidence>
<dbReference type="Proteomes" id="UP001459277">
    <property type="component" value="Unassembled WGS sequence"/>
</dbReference>
<keyword evidence="3" id="KW-1185">Reference proteome</keyword>
<dbReference type="AlphaFoldDB" id="A0AAW2BK69"/>